<gene>
    <name evidence="7" type="ORF">NCR95_07750</name>
</gene>
<evidence type="ECO:0000256" key="1">
    <source>
        <dbReference type="ARBA" id="ARBA00000073"/>
    </source>
</evidence>
<comment type="similarity">
    <text evidence="2">Belongs to the pseudouridine synthase RluA family.</text>
</comment>
<evidence type="ECO:0000256" key="5">
    <source>
        <dbReference type="ARBA" id="ARBA00033164"/>
    </source>
</evidence>
<dbReference type="Pfam" id="PF00849">
    <property type="entry name" value="PseudoU_synth_2"/>
    <property type="match status" value="1"/>
</dbReference>
<keyword evidence="8" id="KW-1185">Reference proteome</keyword>
<accession>A0ABT0TVW4</accession>
<dbReference type="Gene3D" id="3.30.2350.10">
    <property type="entry name" value="Pseudouridine synthase"/>
    <property type="match status" value="1"/>
</dbReference>
<reference evidence="7" key="1">
    <citation type="submission" date="2022-06" db="EMBL/GenBank/DDBJ databases">
        <title>Helicobacter colisuis sp. nov.</title>
        <authorList>
            <person name="Papic B."/>
            <person name="Gruntar I."/>
        </authorList>
    </citation>
    <scope>NUCLEOTIDE SEQUENCE</scope>
    <source>
        <strain evidence="7">11154-15</strain>
    </source>
</reference>
<comment type="catalytic activity">
    <reaction evidence="1">
        <text>a uridine in RNA = a pseudouridine in RNA</text>
        <dbReference type="Rhea" id="RHEA:48348"/>
        <dbReference type="Rhea" id="RHEA-COMP:12068"/>
        <dbReference type="Rhea" id="RHEA-COMP:12069"/>
        <dbReference type="ChEBI" id="CHEBI:65314"/>
        <dbReference type="ChEBI" id="CHEBI:65315"/>
    </reaction>
</comment>
<dbReference type="RefSeq" id="WP_250604953.1">
    <property type="nucleotide sequence ID" value="NZ_JAMOKX010000007.1"/>
</dbReference>
<dbReference type="Proteomes" id="UP001057522">
    <property type="component" value="Unassembled WGS sequence"/>
</dbReference>
<organism evidence="7 8">
    <name type="scientific">Helicobacter colisuis</name>
    <dbReference type="NCBI Taxonomy" id="2949739"/>
    <lineage>
        <taxon>Bacteria</taxon>
        <taxon>Pseudomonadati</taxon>
        <taxon>Campylobacterota</taxon>
        <taxon>Epsilonproteobacteria</taxon>
        <taxon>Campylobacterales</taxon>
        <taxon>Helicobacteraceae</taxon>
        <taxon>Helicobacter</taxon>
    </lineage>
</organism>
<dbReference type="CDD" id="cd02869">
    <property type="entry name" value="PseudoU_synth_RluA_like"/>
    <property type="match status" value="1"/>
</dbReference>
<protein>
    <recommendedName>
        <fullName evidence="4">RNA pseudouridylate synthase</fullName>
    </recommendedName>
    <alternativeName>
        <fullName evidence="5">RNA-uridine isomerase</fullName>
    </alternativeName>
</protein>
<dbReference type="InterPro" id="IPR006145">
    <property type="entry name" value="PsdUridine_synth_RsuA/RluA"/>
</dbReference>
<evidence type="ECO:0000256" key="4">
    <source>
        <dbReference type="ARBA" id="ARBA00031870"/>
    </source>
</evidence>
<dbReference type="InterPro" id="IPR006224">
    <property type="entry name" value="PsdUridine_synth_RluA-like_CS"/>
</dbReference>
<evidence type="ECO:0000256" key="2">
    <source>
        <dbReference type="ARBA" id="ARBA00010876"/>
    </source>
</evidence>
<name>A0ABT0TVW4_9HELI</name>
<dbReference type="PANTHER" id="PTHR21600">
    <property type="entry name" value="MITOCHONDRIAL RNA PSEUDOURIDINE SYNTHASE"/>
    <property type="match status" value="1"/>
</dbReference>
<feature type="domain" description="Pseudouridine synthase RsuA/RluA-like" evidence="6">
    <location>
        <begin position="81"/>
        <end position="242"/>
    </location>
</feature>
<dbReference type="InterPro" id="IPR050188">
    <property type="entry name" value="RluA_PseudoU_synthase"/>
</dbReference>
<dbReference type="SUPFAM" id="SSF55120">
    <property type="entry name" value="Pseudouridine synthase"/>
    <property type="match status" value="1"/>
</dbReference>
<dbReference type="InterPro" id="IPR020103">
    <property type="entry name" value="PsdUridine_synth_cat_dom_sf"/>
</dbReference>
<sequence>MPFIKQKFYFQTPIKAYLFLMRQFNLNMAQAQSYINKGRVVYEGKILGNNEKNKILEREVEVWIFKPNSIGLKPIYENEDFALFNKPAQMLIHPKGRFFHHSLIDEVREYFGVEASLIHRIDKETSGLVLVGKHKKSIVELGELFANNRIKKKYLALIKGKMRKTSKIFGDFCLLMPLSLQERGGDLSVRSVFLGQNLRKDSRLLGFRDAKSEFEILGEFGENTLLKVYPITGRTHQIRVHLFSIGFPILGDPLYGCEDWQSREYLDSEFIEENQDFGLCAQKRKEYFGAERLMLHAYSLEFSYKGREYYFRSCERFYL</sequence>
<comment type="caution">
    <text evidence="7">The sequence shown here is derived from an EMBL/GenBank/DDBJ whole genome shotgun (WGS) entry which is preliminary data.</text>
</comment>
<dbReference type="PANTHER" id="PTHR21600:SF44">
    <property type="entry name" value="RIBOSOMAL LARGE SUBUNIT PSEUDOURIDINE SYNTHASE D"/>
    <property type="match status" value="1"/>
</dbReference>
<dbReference type="EMBL" id="JAMOKX010000007">
    <property type="protein sequence ID" value="MCL9820054.1"/>
    <property type="molecule type" value="Genomic_DNA"/>
</dbReference>
<evidence type="ECO:0000259" key="6">
    <source>
        <dbReference type="Pfam" id="PF00849"/>
    </source>
</evidence>
<evidence type="ECO:0000313" key="7">
    <source>
        <dbReference type="EMBL" id="MCL9820054.1"/>
    </source>
</evidence>
<proteinExistence type="inferred from homology"/>
<evidence type="ECO:0000313" key="8">
    <source>
        <dbReference type="Proteomes" id="UP001057522"/>
    </source>
</evidence>
<keyword evidence="3" id="KW-0413">Isomerase</keyword>
<dbReference type="PROSITE" id="PS01129">
    <property type="entry name" value="PSI_RLU"/>
    <property type="match status" value="1"/>
</dbReference>
<evidence type="ECO:0000256" key="3">
    <source>
        <dbReference type="ARBA" id="ARBA00023235"/>
    </source>
</evidence>